<sequence length="42" mass="4699">MDGLAVMGFVFGMVGVVALVRLEKLIKTLKQKGILEEDYKEE</sequence>
<evidence type="ECO:0000313" key="3">
    <source>
        <dbReference type="Proteomes" id="UP000004836"/>
    </source>
</evidence>
<feature type="transmembrane region" description="Helical" evidence="1">
    <location>
        <begin position="6"/>
        <end position="22"/>
    </location>
</feature>
<gene>
    <name evidence="2" type="ORF">IMCC14465_15560</name>
</gene>
<comment type="caution">
    <text evidence="2">The sequence shown here is derived from an EMBL/GenBank/DDBJ whole genome shotgun (WGS) entry which is preliminary data.</text>
</comment>
<proteinExistence type="predicted"/>
<protein>
    <submittedName>
        <fullName evidence="2">Uncharacterized protein</fullName>
    </submittedName>
</protein>
<keyword evidence="3" id="KW-1185">Reference proteome</keyword>
<keyword evidence="1" id="KW-1133">Transmembrane helix</keyword>
<evidence type="ECO:0000313" key="2">
    <source>
        <dbReference type="EMBL" id="EJW20669.1"/>
    </source>
</evidence>
<dbReference type="Proteomes" id="UP000004836">
    <property type="component" value="Unassembled WGS sequence"/>
</dbReference>
<reference evidence="2 3" key="1">
    <citation type="journal article" date="2012" name="J. Bacteriol.">
        <title>Genome Sequence of Strain IMCC14465, Isolated from the East Sea, Belonging to the PS1 Clade of Alphaproteobacteria.</title>
        <authorList>
            <person name="Yang S.J."/>
            <person name="Kang I."/>
            <person name="Cho J.C."/>
        </authorList>
    </citation>
    <scope>NUCLEOTIDE SEQUENCE [LARGE SCALE GENOMIC DNA]</scope>
    <source>
        <strain evidence="2 3">IMCC14465</strain>
    </source>
</reference>
<dbReference type="AlphaFoldDB" id="J9DYD4"/>
<name>J9DYD4_9PROT</name>
<keyword evidence="1" id="KW-0812">Transmembrane</keyword>
<evidence type="ECO:0000256" key="1">
    <source>
        <dbReference type="SAM" id="Phobius"/>
    </source>
</evidence>
<organism evidence="2 3">
    <name type="scientific">alpha proteobacterium IMCC14465</name>
    <dbReference type="NCBI Taxonomy" id="1220535"/>
    <lineage>
        <taxon>Bacteria</taxon>
        <taxon>Pseudomonadati</taxon>
        <taxon>Pseudomonadota</taxon>
        <taxon>Alphaproteobacteria</taxon>
        <taxon>PS1 clade</taxon>
    </lineage>
</organism>
<accession>J9DYD4</accession>
<dbReference type="EMBL" id="ALYF01000006">
    <property type="protein sequence ID" value="EJW20669.1"/>
    <property type="molecule type" value="Genomic_DNA"/>
</dbReference>
<keyword evidence="1" id="KW-0472">Membrane</keyword>